<dbReference type="InterPro" id="IPR036265">
    <property type="entry name" value="HIT-like_sf"/>
</dbReference>
<dbReference type="AlphaFoldDB" id="A0A1W1D3S7"/>
<sequence length="126" mass="15241">MIIYKDNDIYIEKEQSEIPWLKVFTNKEYKELSDAPKELRLKLWDVCNVVEEVMRAYYNPTKINLASFANMLPRIHFHIMARFENDSYFPNPMWGEKLRKGSIVLKKDEEEFFILVREALTKRYNL</sequence>
<accession>A0A1W1D3S7</accession>
<gene>
    <name evidence="2" type="ORF">MNB_SM-3-1</name>
</gene>
<dbReference type="Gene3D" id="3.30.428.10">
    <property type="entry name" value="HIT-like"/>
    <property type="match status" value="1"/>
</dbReference>
<evidence type="ECO:0000259" key="1">
    <source>
        <dbReference type="PROSITE" id="PS51084"/>
    </source>
</evidence>
<dbReference type="Pfam" id="PF01230">
    <property type="entry name" value="HIT"/>
    <property type="match status" value="1"/>
</dbReference>
<name>A0A1W1D3S7_9ZZZZ</name>
<dbReference type="EMBL" id="FPHP01000027">
    <property type="protein sequence ID" value="SFV75273.1"/>
    <property type="molecule type" value="Genomic_DNA"/>
</dbReference>
<evidence type="ECO:0000313" key="2">
    <source>
        <dbReference type="EMBL" id="SFV75273.1"/>
    </source>
</evidence>
<dbReference type="InterPro" id="IPR011146">
    <property type="entry name" value="HIT-like"/>
</dbReference>
<reference evidence="2" key="1">
    <citation type="submission" date="2016-10" db="EMBL/GenBank/DDBJ databases">
        <authorList>
            <person name="de Groot N.N."/>
        </authorList>
    </citation>
    <scope>NUCLEOTIDE SEQUENCE</scope>
</reference>
<dbReference type="PROSITE" id="PS51084">
    <property type="entry name" value="HIT_2"/>
    <property type="match status" value="1"/>
</dbReference>
<protein>
    <submittedName>
        <fullName evidence="2">Diadenosine tetraphosphate (Ap4A) hydrolase and other HIT family hydrolases</fullName>
    </submittedName>
</protein>
<dbReference type="SUPFAM" id="SSF54197">
    <property type="entry name" value="HIT-like"/>
    <property type="match status" value="1"/>
</dbReference>
<organism evidence="2">
    <name type="scientific">hydrothermal vent metagenome</name>
    <dbReference type="NCBI Taxonomy" id="652676"/>
    <lineage>
        <taxon>unclassified sequences</taxon>
        <taxon>metagenomes</taxon>
        <taxon>ecological metagenomes</taxon>
    </lineage>
</organism>
<feature type="domain" description="HIT" evidence="1">
    <location>
        <begin position="1"/>
        <end position="89"/>
    </location>
</feature>
<proteinExistence type="predicted"/>
<dbReference type="GO" id="GO:0016787">
    <property type="term" value="F:hydrolase activity"/>
    <property type="evidence" value="ECO:0007669"/>
    <property type="project" value="UniProtKB-KW"/>
</dbReference>
<keyword evidence="2" id="KW-0378">Hydrolase</keyword>